<dbReference type="InterPro" id="IPR045304">
    <property type="entry name" value="LbH_SAT"/>
</dbReference>
<dbReference type="Gene3D" id="2.160.10.10">
    <property type="entry name" value="Hexapeptide repeat proteins"/>
    <property type="match status" value="1"/>
</dbReference>
<dbReference type="SUPFAM" id="SSF51161">
    <property type="entry name" value="Trimeric LpxA-like enzymes"/>
    <property type="match status" value="1"/>
</dbReference>
<accession>A0A1E3GMY3</accession>
<dbReference type="InterPro" id="IPR018357">
    <property type="entry name" value="Hexapep_transf_CS"/>
</dbReference>
<dbReference type="PIRSF" id="PIRSF000441">
    <property type="entry name" value="CysE"/>
    <property type="match status" value="1"/>
</dbReference>
<name>A0A1E3GMY3_9GAMM</name>
<reference evidence="6 7" key="1">
    <citation type="submission" date="2016-07" db="EMBL/GenBank/DDBJ databases">
        <title>Draft Genome Sequence of Methylophaga muralis Bur 1.</title>
        <authorList>
            <person name="Vasilenko O.V."/>
            <person name="Doronina N.V."/>
            <person name="Shmareva M.N."/>
            <person name="Tarlachkov S.V."/>
            <person name="Mustakhimov I."/>
            <person name="Trotsenko Y.A."/>
        </authorList>
    </citation>
    <scope>NUCLEOTIDE SEQUENCE [LARGE SCALE GENOMIC DNA]</scope>
    <source>
        <strain evidence="6 7">Bur 1</strain>
    </source>
</reference>
<dbReference type="InterPro" id="IPR005881">
    <property type="entry name" value="Ser_O-AcTrfase"/>
</dbReference>
<dbReference type="InterPro" id="IPR001451">
    <property type="entry name" value="Hexapep"/>
</dbReference>
<protein>
    <recommendedName>
        <fullName evidence="5">Serine acetyltransferase</fullName>
        <ecNumber evidence="5">2.3.1.30</ecNumber>
    </recommendedName>
</protein>
<evidence type="ECO:0000256" key="3">
    <source>
        <dbReference type="ARBA" id="ARBA00022737"/>
    </source>
</evidence>
<keyword evidence="3" id="KW-0677">Repeat</keyword>
<organism evidence="6 7">
    <name type="scientific">Methylophaga muralis</name>
    <dbReference type="NCBI Taxonomy" id="291169"/>
    <lineage>
        <taxon>Bacteria</taxon>
        <taxon>Pseudomonadati</taxon>
        <taxon>Pseudomonadota</taxon>
        <taxon>Gammaproteobacteria</taxon>
        <taxon>Thiotrichales</taxon>
        <taxon>Piscirickettsiaceae</taxon>
        <taxon>Methylophaga</taxon>
    </lineage>
</organism>
<dbReference type="RefSeq" id="WP_069297130.1">
    <property type="nucleotide sequence ID" value="NZ_MCRI01000078.1"/>
</dbReference>
<dbReference type="AlphaFoldDB" id="A0A1E3GMY3"/>
<dbReference type="GO" id="GO:0005737">
    <property type="term" value="C:cytoplasm"/>
    <property type="evidence" value="ECO:0007669"/>
    <property type="project" value="InterPro"/>
</dbReference>
<evidence type="ECO:0000313" key="6">
    <source>
        <dbReference type="EMBL" id="ODN65412.1"/>
    </source>
</evidence>
<keyword evidence="7" id="KW-1185">Reference proteome</keyword>
<keyword evidence="4 5" id="KW-0012">Acyltransferase</keyword>
<dbReference type="PROSITE" id="PS00101">
    <property type="entry name" value="HEXAPEP_TRANSFERASES"/>
    <property type="match status" value="1"/>
</dbReference>
<dbReference type="STRING" id="291169.A9E74_02790"/>
<evidence type="ECO:0000256" key="2">
    <source>
        <dbReference type="ARBA" id="ARBA00022679"/>
    </source>
</evidence>
<evidence type="ECO:0000313" key="7">
    <source>
        <dbReference type="Proteomes" id="UP000094379"/>
    </source>
</evidence>
<dbReference type="InterPro" id="IPR011004">
    <property type="entry name" value="Trimer_LpxA-like_sf"/>
</dbReference>
<sequence length="174" mass="19166">MFENIKQDWKANSKSINHAGFRTLLVYRFGQWRMTIKNKFLRAPMGFLYRQMEKHVRFKYGIELPYTVALGNNITFEHQHGIVIHGQAKIGDGCIIRQGVTIGNKSLEAPFDAPSIGAYVNIGAGAKILGKVQIGDHAAIGANAVVTSDIPDYAVAVGIPAKVIKIKYPEGQDL</sequence>
<keyword evidence="2 5" id="KW-0808">Transferase</keyword>
<dbReference type="Proteomes" id="UP000094379">
    <property type="component" value="Unassembled WGS sequence"/>
</dbReference>
<evidence type="ECO:0000256" key="1">
    <source>
        <dbReference type="ARBA" id="ARBA00007274"/>
    </source>
</evidence>
<evidence type="ECO:0000256" key="4">
    <source>
        <dbReference type="ARBA" id="ARBA00023315"/>
    </source>
</evidence>
<comment type="similarity">
    <text evidence="1 5">Belongs to the transferase hexapeptide repeat family.</text>
</comment>
<comment type="caution">
    <text evidence="6">The sequence shown here is derived from an EMBL/GenBank/DDBJ whole genome shotgun (WGS) entry which is preliminary data.</text>
</comment>
<dbReference type="PATRIC" id="fig|291169.3.peg.2826"/>
<dbReference type="CDD" id="cd03354">
    <property type="entry name" value="LbH_SAT"/>
    <property type="match status" value="1"/>
</dbReference>
<dbReference type="EC" id="2.3.1.30" evidence="5"/>
<evidence type="ECO:0000256" key="5">
    <source>
        <dbReference type="PIRNR" id="PIRNR000441"/>
    </source>
</evidence>
<gene>
    <name evidence="6" type="primary">cysE_2</name>
    <name evidence="6" type="ORF">A9E74_02790</name>
</gene>
<dbReference type="GO" id="GO:0009001">
    <property type="term" value="F:serine O-acetyltransferase activity"/>
    <property type="evidence" value="ECO:0007669"/>
    <property type="project" value="UniProtKB-EC"/>
</dbReference>
<dbReference type="Pfam" id="PF00132">
    <property type="entry name" value="Hexapep"/>
    <property type="match status" value="1"/>
</dbReference>
<dbReference type="PANTHER" id="PTHR42811">
    <property type="entry name" value="SERINE ACETYLTRANSFERASE"/>
    <property type="match status" value="1"/>
</dbReference>
<dbReference type="EMBL" id="MCRI01000078">
    <property type="protein sequence ID" value="ODN65412.1"/>
    <property type="molecule type" value="Genomic_DNA"/>
</dbReference>
<proteinExistence type="inferred from homology"/>
<dbReference type="GO" id="GO:0006535">
    <property type="term" value="P:cysteine biosynthetic process from serine"/>
    <property type="evidence" value="ECO:0007669"/>
    <property type="project" value="InterPro"/>
</dbReference>
<comment type="catalytic activity">
    <reaction evidence="5">
        <text>L-serine + acetyl-CoA = O-acetyl-L-serine + CoA</text>
        <dbReference type="Rhea" id="RHEA:24560"/>
        <dbReference type="ChEBI" id="CHEBI:33384"/>
        <dbReference type="ChEBI" id="CHEBI:57287"/>
        <dbReference type="ChEBI" id="CHEBI:57288"/>
        <dbReference type="ChEBI" id="CHEBI:58340"/>
        <dbReference type="EC" id="2.3.1.30"/>
    </reaction>
</comment>